<dbReference type="AlphaFoldDB" id="A0AAV5LC10"/>
<reference evidence="1 2" key="1">
    <citation type="journal article" date="2021" name="Commun. Biol.">
        <title>The genome of Shorea leprosula (Dipterocarpaceae) highlights the ecological relevance of drought in aseasonal tropical rainforests.</title>
        <authorList>
            <person name="Ng K.K.S."/>
            <person name="Kobayashi M.J."/>
            <person name="Fawcett J.A."/>
            <person name="Hatakeyama M."/>
            <person name="Paape T."/>
            <person name="Ng C.H."/>
            <person name="Ang C.C."/>
            <person name="Tnah L.H."/>
            <person name="Lee C.T."/>
            <person name="Nishiyama T."/>
            <person name="Sese J."/>
            <person name="O'Brien M.J."/>
            <person name="Copetti D."/>
            <person name="Mohd Noor M.I."/>
            <person name="Ong R.C."/>
            <person name="Putra M."/>
            <person name="Sireger I.Z."/>
            <person name="Indrioko S."/>
            <person name="Kosugi Y."/>
            <person name="Izuno A."/>
            <person name="Isagi Y."/>
            <person name="Lee S.L."/>
            <person name="Shimizu K.K."/>
        </authorList>
    </citation>
    <scope>NUCLEOTIDE SEQUENCE [LARGE SCALE GENOMIC DNA]</scope>
    <source>
        <tissue evidence="1">Leaf</tissue>
    </source>
</reference>
<dbReference type="SUPFAM" id="SSF81383">
    <property type="entry name" value="F-box domain"/>
    <property type="match status" value="1"/>
</dbReference>
<keyword evidence="2" id="KW-1185">Reference proteome</keyword>
<evidence type="ECO:0008006" key="3">
    <source>
        <dbReference type="Google" id="ProtNLM"/>
    </source>
</evidence>
<gene>
    <name evidence="1" type="ORF">SLEP1_g43129</name>
</gene>
<comment type="caution">
    <text evidence="1">The sequence shown here is derived from an EMBL/GenBank/DDBJ whole genome shotgun (WGS) entry which is preliminary data.</text>
</comment>
<evidence type="ECO:0000313" key="1">
    <source>
        <dbReference type="EMBL" id="GKV34786.1"/>
    </source>
</evidence>
<accession>A0AAV5LC10</accession>
<name>A0AAV5LC10_9ROSI</name>
<dbReference type="InterPro" id="IPR036047">
    <property type="entry name" value="F-box-like_dom_sf"/>
</dbReference>
<evidence type="ECO:0000313" key="2">
    <source>
        <dbReference type="Proteomes" id="UP001054252"/>
    </source>
</evidence>
<protein>
    <recommendedName>
        <fullName evidence="3">F-box domain-containing protein</fullName>
    </recommendedName>
</protein>
<dbReference type="EMBL" id="BPVZ01000107">
    <property type="protein sequence ID" value="GKV34786.1"/>
    <property type="molecule type" value="Genomic_DNA"/>
</dbReference>
<dbReference type="Gene3D" id="1.20.1280.50">
    <property type="match status" value="1"/>
</dbReference>
<sequence length="57" mass="6342">MSSTSKKSGTRYAVATMGGFDRISSPSDEAAHYLLCFLHVGDLSQMMLVSKRWNRLC</sequence>
<proteinExistence type="predicted"/>
<organism evidence="1 2">
    <name type="scientific">Rubroshorea leprosula</name>
    <dbReference type="NCBI Taxonomy" id="152421"/>
    <lineage>
        <taxon>Eukaryota</taxon>
        <taxon>Viridiplantae</taxon>
        <taxon>Streptophyta</taxon>
        <taxon>Embryophyta</taxon>
        <taxon>Tracheophyta</taxon>
        <taxon>Spermatophyta</taxon>
        <taxon>Magnoliopsida</taxon>
        <taxon>eudicotyledons</taxon>
        <taxon>Gunneridae</taxon>
        <taxon>Pentapetalae</taxon>
        <taxon>rosids</taxon>
        <taxon>malvids</taxon>
        <taxon>Malvales</taxon>
        <taxon>Dipterocarpaceae</taxon>
        <taxon>Rubroshorea</taxon>
    </lineage>
</organism>
<dbReference type="Proteomes" id="UP001054252">
    <property type="component" value="Unassembled WGS sequence"/>
</dbReference>
<dbReference type="CDD" id="cd09917">
    <property type="entry name" value="F-box_SF"/>
    <property type="match status" value="1"/>
</dbReference>